<comment type="subcellular location">
    <subcellularLocation>
        <location evidence="2">Chromosome</location>
        <location evidence="2">Telomere</location>
    </subcellularLocation>
    <subcellularLocation>
        <location evidence="1">Nucleus</location>
    </subcellularLocation>
</comment>
<dbReference type="RefSeq" id="XP_002620282.1">
    <property type="nucleotide sequence ID" value="XM_002620236.2"/>
</dbReference>
<name>A0A179V1V3_BLAGS</name>
<feature type="region of interest" description="Disordered" evidence="6">
    <location>
        <begin position="309"/>
        <end position="401"/>
    </location>
</feature>
<dbReference type="GO" id="GO:0005697">
    <property type="term" value="C:telomerase holoenzyme complex"/>
    <property type="evidence" value="ECO:0007669"/>
    <property type="project" value="InterPro"/>
</dbReference>
<evidence type="ECO:0000313" key="9">
    <source>
        <dbReference type="EMBL" id="OAT14314.1"/>
    </source>
</evidence>
<proteinExistence type="predicted"/>
<feature type="compositionally biased region" description="Polar residues" evidence="6">
    <location>
        <begin position="1089"/>
        <end position="1098"/>
    </location>
</feature>
<dbReference type="KEGG" id="bgh:BDBG_09378"/>
<gene>
    <name evidence="9" type="ORF">BDBG_09378</name>
</gene>
<dbReference type="Proteomes" id="UP000002038">
    <property type="component" value="Unassembled WGS sequence"/>
</dbReference>
<evidence type="ECO:0000256" key="3">
    <source>
        <dbReference type="ARBA" id="ARBA00022454"/>
    </source>
</evidence>
<feature type="compositionally biased region" description="Polar residues" evidence="6">
    <location>
        <begin position="491"/>
        <end position="517"/>
    </location>
</feature>
<organism evidence="9 10">
    <name type="scientific">Blastomyces gilchristii (strain SLH14081)</name>
    <name type="common">Blastomyces dermatitidis</name>
    <dbReference type="NCBI Taxonomy" id="559298"/>
    <lineage>
        <taxon>Eukaryota</taxon>
        <taxon>Fungi</taxon>
        <taxon>Dikarya</taxon>
        <taxon>Ascomycota</taxon>
        <taxon>Pezizomycotina</taxon>
        <taxon>Eurotiomycetes</taxon>
        <taxon>Eurotiomycetidae</taxon>
        <taxon>Onygenales</taxon>
        <taxon>Ajellomycetaceae</taxon>
        <taxon>Blastomyces</taxon>
    </lineage>
</organism>
<dbReference type="GO" id="GO:0007004">
    <property type="term" value="P:telomere maintenance via telomerase"/>
    <property type="evidence" value="ECO:0007669"/>
    <property type="project" value="InterPro"/>
</dbReference>
<keyword evidence="5" id="KW-0539">Nucleus</keyword>
<evidence type="ECO:0000256" key="5">
    <source>
        <dbReference type="ARBA" id="ARBA00023242"/>
    </source>
</evidence>
<accession>A0A179V1V3</accession>
<evidence type="ECO:0000259" key="8">
    <source>
        <dbReference type="Pfam" id="PF10341"/>
    </source>
</evidence>
<dbReference type="VEuPathDB" id="FungiDB:BDBG_09378"/>
<feature type="region of interest" description="Disordered" evidence="6">
    <location>
        <begin position="153"/>
        <end position="238"/>
    </location>
</feature>
<dbReference type="STRING" id="559298.A0A179V1V3"/>
<feature type="chain" id="PRO_5008107669" description="Shelterin complex subunit TPP1/Est3 domain-containing protein" evidence="7">
    <location>
        <begin position="22"/>
        <end position="1232"/>
    </location>
</feature>
<feature type="region of interest" description="Disordered" evidence="6">
    <location>
        <begin position="936"/>
        <end position="1028"/>
    </location>
</feature>
<feature type="region of interest" description="Disordered" evidence="6">
    <location>
        <begin position="1084"/>
        <end position="1136"/>
    </location>
</feature>
<evidence type="ECO:0000256" key="1">
    <source>
        <dbReference type="ARBA" id="ARBA00004123"/>
    </source>
</evidence>
<keyword evidence="10" id="KW-1185">Reference proteome</keyword>
<feature type="compositionally biased region" description="Polar residues" evidence="6">
    <location>
        <begin position="665"/>
        <end position="680"/>
    </location>
</feature>
<dbReference type="EMBL" id="GG657487">
    <property type="protein sequence ID" value="OAT14314.1"/>
    <property type="molecule type" value="Genomic_DNA"/>
</dbReference>
<dbReference type="OrthoDB" id="3538943at2759"/>
<feature type="compositionally biased region" description="Polar residues" evidence="6">
    <location>
        <begin position="580"/>
        <end position="598"/>
    </location>
</feature>
<evidence type="ECO:0000313" key="10">
    <source>
        <dbReference type="Proteomes" id="UP000002038"/>
    </source>
</evidence>
<feature type="compositionally biased region" description="Polar residues" evidence="6">
    <location>
        <begin position="209"/>
        <end position="220"/>
    </location>
</feature>
<feature type="region of interest" description="Disordered" evidence="6">
    <location>
        <begin position="1200"/>
        <end position="1232"/>
    </location>
</feature>
<sequence>METLRPWIAPLVEAALCLCLGQPLPEDVALRNPLKLVDDDSIHRVRVRDRKFVQVAEWSPATGPVRGILSDSVTAISSTFSRESTESYRRKTRKPLNRNTKGAIIKINEFDIVISHVKAPPEITLSVLDFRVEGCEGSSIFGRPVDITGHSSISSMARKCSRKENGQRNGGGLPNGEGREANVPTDTDSESDASSLRSHACASIAPPASQDNFISQLPNSRRSEKPLAQPRNDSALPKKNATLLLSALTSKSGLEPDPAIKENLDKTAERHKPPSSRLDVDIEHIGFVTQLIPSIENAIPLDEEINRNCSGDAESLPPSGSPLARTPRTHISGKRSPSLNQNRQRDSAASKRSGDKPRDHLDPQISPEMAKPTTKNKLMPNNSPKTNTQPGKDDPWSQMVRIRRRDVTIRKDQEELIEMNESWFPPEPGKQAPQAHVPIHLLQKWNDMLRRRSSNETTSTCANPHSANEDEDLDADLLKSSPEGEPLDSEWTPTPQPSSSSHLVPQDSSPPAINNSRLRPPFPVKANQRDIVASGNEDDLGYGPDIGTNSQKPADLSTATPIEDEDVHSEMEISPPTGLGNVSQADQDPENDNFTSSVASLPSANKVSFTEVEQTPYIQVGKRKMASATRSQKSIDGDSGQRFTKVSSDPLIPSTYDTRRLTVQPGPSTSVSGKATQTATQNPGLASLERFSPLDCGSTDGDDDSIVGGQLVSSLDECAQNTNEEYLDVSVTARALGTMMNTNKPASNSVNVGGSQIEMNSTPSIIGKRKRNEVPSIKDRNLAKQPKIFQSQTSRLSARSFVVRPMECRQPGSERGRSRFGNNILPSKTEGVYNQFKRAYPDYAGSIDNFKQACDKLQRLREQDFMKRSFLWDDFVVQYPAYTLRHRYEEDSSHTISYETYFQKEVTKPRCRKRNLTARDLELVFADRENEHHVAEASLTRNDSRGSSCVNLLGNEQEPSARETPVVHVLPSDEELDDGQELSIPESNHGELLSSPEVYHVDDISGSSDELGAHDTASVELGDPDTSFALSGFEKERVSSDEDIEDKLILDEIAESVEGPHRSLVPSTVTKQARSMSLELDFDDDSVILDSSPSNWSEQESDHEGRSDPPNEHSHVSLRSQERHISPPPRSRRPYWRFFRSPPDSVRDPFWNLYNKAKQPGEVNNTDDPKPWYRFPNTPFKLYARNVAKLQADYAFRQDGSKADPIPVDEDGVVRPSPLGDPRGMGSMGWKL</sequence>
<feature type="compositionally biased region" description="Polar residues" evidence="6">
    <location>
        <begin position="373"/>
        <end position="390"/>
    </location>
</feature>
<feature type="compositionally biased region" description="Polar residues" evidence="6">
    <location>
        <begin position="939"/>
        <end position="950"/>
    </location>
</feature>
<dbReference type="InterPro" id="IPR019437">
    <property type="entry name" value="TPP1/Est3"/>
</dbReference>
<dbReference type="GeneID" id="8500961"/>
<evidence type="ECO:0000256" key="2">
    <source>
        <dbReference type="ARBA" id="ARBA00004574"/>
    </source>
</evidence>
<evidence type="ECO:0000256" key="4">
    <source>
        <dbReference type="ARBA" id="ARBA00022895"/>
    </source>
</evidence>
<keyword evidence="3" id="KW-0158">Chromosome</keyword>
<feature type="signal peptide" evidence="7">
    <location>
        <begin position="1"/>
        <end position="21"/>
    </location>
</feature>
<dbReference type="GO" id="GO:0000781">
    <property type="term" value="C:chromosome, telomeric region"/>
    <property type="evidence" value="ECO:0007669"/>
    <property type="project" value="UniProtKB-SubCell"/>
</dbReference>
<feature type="region of interest" description="Disordered" evidence="6">
    <location>
        <begin position="477"/>
        <end position="598"/>
    </location>
</feature>
<feature type="compositionally biased region" description="Basic and acidic residues" evidence="6">
    <location>
        <begin position="343"/>
        <end position="362"/>
    </location>
</feature>
<dbReference type="AlphaFoldDB" id="A0A179V1V3"/>
<reference evidence="10" key="1">
    <citation type="journal article" date="2015" name="PLoS Genet.">
        <title>The dynamic genome and transcriptome of the human fungal pathogen Blastomyces and close relative Emmonsia.</title>
        <authorList>
            <person name="Munoz J.F."/>
            <person name="Gauthier G.M."/>
            <person name="Desjardins C.A."/>
            <person name="Gallo J.E."/>
            <person name="Holder J."/>
            <person name="Sullivan T.D."/>
            <person name="Marty A.J."/>
            <person name="Carmen J.C."/>
            <person name="Chen Z."/>
            <person name="Ding L."/>
            <person name="Gujja S."/>
            <person name="Magrini V."/>
            <person name="Misas E."/>
            <person name="Mitreva M."/>
            <person name="Priest M."/>
            <person name="Saif S."/>
            <person name="Whiston E.A."/>
            <person name="Young S."/>
            <person name="Zeng Q."/>
            <person name="Goldman W.E."/>
            <person name="Mardis E.R."/>
            <person name="Taylor J.W."/>
            <person name="McEwen J.G."/>
            <person name="Clay O.K."/>
            <person name="Klein B.S."/>
            <person name="Cuomo C.A."/>
        </authorList>
    </citation>
    <scope>NUCLEOTIDE SEQUENCE [LARGE SCALE GENOMIC DNA]</scope>
    <source>
        <strain evidence="10">SLH14081</strain>
    </source>
</reference>
<feature type="compositionally biased region" description="Basic and acidic residues" evidence="6">
    <location>
        <begin position="1100"/>
        <end position="1125"/>
    </location>
</feature>
<evidence type="ECO:0000256" key="6">
    <source>
        <dbReference type="SAM" id="MobiDB-lite"/>
    </source>
</evidence>
<feature type="domain" description="Shelterin complex subunit TPP1/Est3" evidence="8">
    <location>
        <begin position="4"/>
        <end position="162"/>
    </location>
</feature>
<feature type="compositionally biased region" description="Polar residues" evidence="6">
    <location>
        <begin position="547"/>
        <end position="560"/>
    </location>
</feature>
<evidence type="ECO:0000256" key="7">
    <source>
        <dbReference type="SAM" id="SignalP"/>
    </source>
</evidence>
<dbReference type="GO" id="GO:0042162">
    <property type="term" value="F:telomeric DNA binding"/>
    <property type="evidence" value="ECO:0007669"/>
    <property type="project" value="InterPro"/>
</dbReference>
<protein>
    <recommendedName>
        <fullName evidence="8">Shelterin complex subunit TPP1/Est3 domain-containing protein</fullName>
    </recommendedName>
</protein>
<feature type="region of interest" description="Disordered" evidence="6">
    <location>
        <begin position="623"/>
        <end position="680"/>
    </location>
</feature>
<dbReference type="Pfam" id="PF10341">
    <property type="entry name" value="TPP1"/>
    <property type="match status" value="1"/>
</dbReference>
<keyword evidence="7" id="KW-0732">Signal</keyword>
<keyword evidence="4" id="KW-0779">Telomere</keyword>